<evidence type="ECO:0000256" key="1">
    <source>
        <dbReference type="ARBA" id="ARBA00009312"/>
    </source>
</evidence>
<accession>A0A212CGC0</accession>
<keyword evidence="2" id="KW-0689">Ribosomal protein</keyword>
<dbReference type="GO" id="GO:0005840">
    <property type="term" value="C:ribosome"/>
    <property type="evidence" value="ECO:0007669"/>
    <property type="project" value="UniProtKB-KW"/>
</dbReference>
<organism evidence="6 7">
    <name type="scientific">Cervus elaphus hippelaphus</name>
    <name type="common">European red deer</name>
    <dbReference type="NCBI Taxonomy" id="46360"/>
    <lineage>
        <taxon>Eukaryota</taxon>
        <taxon>Metazoa</taxon>
        <taxon>Chordata</taxon>
        <taxon>Craniata</taxon>
        <taxon>Vertebrata</taxon>
        <taxon>Euteleostomi</taxon>
        <taxon>Mammalia</taxon>
        <taxon>Eutheria</taxon>
        <taxon>Laurasiatheria</taxon>
        <taxon>Artiodactyla</taxon>
        <taxon>Ruminantia</taxon>
        <taxon>Pecora</taxon>
        <taxon>Cervidae</taxon>
        <taxon>Cervinae</taxon>
        <taxon>Cervus</taxon>
    </lineage>
</organism>
<evidence type="ECO:0000313" key="6">
    <source>
        <dbReference type="EMBL" id="OWK05015.1"/>
    </source>
</evidence>
<protein>
    <recommendedName>
        <fullName evidence="4">Small ribosomal subunit protein eS6</fullName>
    </recommendedName>
    <alternativeName>
        <fullName evidence="5">40S ribosomal protein S6</fullName>
    </alternativeName>
</protein>
<dbReference type="OrthoDB" id="10260596at2759"/>
<dbReference type="EMBL" id="MKHE01000020">
    <property type="protein sequence ID" value="OWK05015.1"/>
    <property type="molecule type" value="Genomic_DNA"/>
</dbReference>
<dbReference type="InterPro" id="IPR001377">
    <property type="entry name" value="Ribosomal_eS6"/>
</dbReference>
<keyword evidence="7" id="KW-1185">Reference proteome</keyword>
<dbReference type="GO" id="GO:0003735">
    <property type="term" value="F:structural constituent of ribosome"/>
    <property type="evidence" value="ECO:0007669"/>
    <property type="project" value="InterPro"/>
</dbReference>
<dbReference type="GO" id="GO:1990904">
    <property type="term" value="C:ribonucleoprotein complex"/>
    <property type="evidence" value="ECO:0007669"/>
    <property type="project" value="UniProtKB-KW"/>
</dbReference>
<evidence type="ECO:0000256" key="3">
    <source>
        <dbReference type="ARBA" id="ARBA00023274"/>
    </source>
</evidence>
<dbReference type="Gene3D" id="1.20.5.2650">
    <property type="match status" value="2"/>
</dbReference>
<evidence type="ECO:0000256" key="4">
    <source>
        <dbReference type="ARBA" id="ARBA00035278"/>
    </source>
</evidence>
<sequence length="259" mass="28509">MFKKCDLEAFVVRGNSAGIHADDNTHALGHVLITCEDEGSQTLGRTEQLIWRAAGGATEMGICMLAELTDRLPGVALLSPDVVLRQENRSTAAALLSRETKTTAGMMGQKGEKGIFGLTDTAMPHGLVPKGASKICRLSNLSKEDEVCQYAVRKPLNKKRQHTKKNKEEAAKCAKLCTRRMKQAKEKYQEQIPKTCKLSSLRASTSKRHAHTAAHLIPGCTKSPLTRLDYRFAKDGSDPVKGSAKPPRALPLRLFRYQR</sequence>
<proteinExistence type="inferred from homology"/>
<name>A0A212CGC0_CEREH</name>
<feature type="non-terminal residue" evidence="6">
    <location>
        <position position="259"/>
    </location>
</feature>
<dbReference type="Proteomes" id="UP000242450">
    <property type="component" value="Chromosome 20"/>
</dbReference>
<evidence type="ECO:0000256" key="2">
    <source>
        <dbReference type="ARBA" id="ARBA00022980"/>
    </source>
</evidence>
<dbReference type="GO" id="GO:0006412">
    <property type="term" value="P:translation"/>
    <property type="evidence" value="ECO:0007669"/>
    <property type="project" value="InterPro"/>
</dbReference>
<comment type="similarity">
    <text evidence="1">Belongs to the eukaryotic ribosomal protein eS6 family.</text>
</comment>
<gene>
    <name evidence="6" type="ORF">Celaphus_00002490</name>
</gene>
<comment type="caution">
    <text evidence="6">The sequence shown here is derived from an EMBL/GenBank/DDBJ whole genome shotgun (WGS) entry which is preliminary data.</text>
</comment>
<evidence type="ECO:0000313" key="7">
    <source>
        <dbReference type="Proteomes" id="UP000242450"/>
    </source>
</evidence>
<dbReference type="AlphaFoldDB" id="A0A212CGC0"/>
<evidence type="ECO:0000256" key="5">
    <source>
        <dbReference type="ARBA" id="ARBA00035403"/>
    </source>
</evidence>
<dbReference type="PANTHER" id="PTHR11502">
    <property type="entry name" value="40S RIBOSOMAL PROTEIN S6"/>
    <property type="match status" value="1"/>
</dbReference>
<reference evidence="6 7" key="1">
    <citation type="journal article" date="2018" name="Mol. Genet. Genomics">
        <title>The red deer Cervus elaphus genome CerEla1.0: sequencing, annotating, genes, and chromosomes.</title>
        <authorList>
            <person name="Bana N.A."/>
            <person name="Nyiri A."/>
            <person name="Nagy J."/>
            <person name="Frank K."/>
            <person name="Nagy T."/>
            <person name="Steger V."/>
            <person name="Schiller M."/>
            <person name="Lakatos P."/>
            <person name="Sugar L."/>
            <person name="Horn P."/>
            <person name="Barta E."/>
            <person name="Orosz L."/>
        </authorList>
    </citation>
    <scope>NUCLEOTIDE SEQUENCE [LARGE SCALE GENOMIC DNA]</scope>
    <source>
        <strain evidence="6">Hungarian</strain>
    </source>
</reference>
<keyword evidence="3" id="KW-0687">Ribonucleoprotein</keyword>